<protein>
    <submittedName>
        <fullName evidence="2">Uncharacterized protein</fullName>
    </submittedName>
</protein>
<feature type="region of interest" description="Disordered" evidence="1">
    <location>
        <begin position="52"/>
        <end position="88"/>
    </location>
</feature>
<dbReference type="AlphaFoldDB" id="A0A975T319"/>
<proteinExistence type="predicted"/>
<accession>A0A975T319</accession>
<organism evidence="2 3">
    <name type="scientific">Nocardioides panacis</name>
    <dbReference type="NCBI Taxonomy" id="2849501"/>
    <lineage>
        <taxon>Bacteria</taxon>
        <taxon>Bacillati</taxon>
        <taxon>Actinomycetota</taxon>
        <taxon>Actinomycetes</taxon>
        <taxon>Propionibacteriales</taxon>
        <taxon>Nocardioidaceae</taxon>
        <taxon>Nocardioides</taxon>
    </lineage>
</organism>
<sequence length="88" mass="8947">MATNCASARGSTTAPDATPVRADDEVIAPAPGCSSTGSASALPWSGHSVVSGLVRRRRAPTQPHSLGGEAGPTPRLGRMIQGRGRGLW</sequence>
<dbReference type="InterPro" id="IPR017756">
    <property type="entry name" value="TM_Gly-Cys-Arg_CS"/>
</dbReference>
<evidence type="ECO:0000313" key="3">
    <source>
        <dbReference type="Proteomes" id="UP000683575"/>
    </source>
</evidence>
<dbReference type="EMBL" id="CP077062">
    <property type="protein sequence ID" value="QWZ10652.1"/>
    <property type="molecule type" value="Genomic_DNA"/>
</dbReference>
<dbReference type="KEGG" id="nps:KRR39_17935"/>
<evidence type="ECO:0000256" key="1">
    <source>
        <dbReference type="SAM" id="MobiDB-lite"/>
    </source>
</evidence>
<reference evidence="2" key="1">
    <citation type="submission" date="2021-06" db="EMBL/GenBank/DDBJ databases">
        <title>Complete genome sequence of Nocardioides sp. G188.</title>
        <authorList>
            <person name="Im W.-T."/>
        </authorList>
    </citation>
    <scope>NUCLEOTIDE SEQUENCE</scope>
    <source>
        <strain evidence="2">G188</strain>
    </source>
</reference>
<feature type="region of interest" description="Disordered" evidence="1">
    <location>
        <begin position="1"/>
        <end position="23"/>
    </location>
</feature>
<gene>
    <name evidence="2" type="ORF">KRR39_17935</name>
</gene>
<feature type="compositionally biased region" description="Polar residues" evidence="1">
    <location>
        <begin position="1"/>
        <end position="15"/>
    </location>
</feature>
<dbReference type="Proteomes" id="UP000683575">
    <property type="component" value="Chromosome"/>
</dbReference>
<dbReference type="NCBIfam" id="TIGR03382">
    <property type="entry name" value="GC_trans_RRR"/>
    <property type="match status" value="1"/>
</dbReference>
<evidence type="ECO:0000313" key="2">
    <source>
        <dbReference type="EMBL" id="QWZ10652.1"/>
    </source>
</evidence>
<name>A0A975T319_9ACTN</name>
<keyword evidence="3" id="KW-1185">Reference proteome</keyword>